<dbReference type="EC" id="2.7.11.1" evidence="2"/>
<evidence type="ECO:0000256" key="4">
    <source>
        <dbReference type="ARBA" id="ARBA00022679"/>
    </source>
</evidence>
<keyword evidence="6 18" id="KW-0732">Signal</keyword>
<evidence type="ECO:0000256" key="18">
    <source>
        <dbReference type="SAM" id="SignalP"/>
    </source>
</evidence>
<evidence type="ECO:0000256" key="12">
    <source>
        <dbReference type="ARBA" id="ARBA00023180"/>
    </source>
</evidence>
<evidence type="ECO:0000256" key="13">
    <source>
        <dbReference type="ARBA" id="ARBA00047899"/>
    </source>
</evidence>
<dbReference type="PROSITE" id="PS50011">
    <property type="entry name" value="PROTEIN_KINASE_DOM"/>
    <property type="match status" value="1"/>
</dbReference>
<evidence type="ECO:0000256" key="11">
    <source>
        <dbReference type="ARBA" id="ARBA00023136"/>
    </source>
</evidence>
<keyword evidence="10 17" id="KW-1133">Transmembrane helix</keyword>
<dbReference type="PROSITE" id="PS00107">
    <property type="entry name" value="PROTEIN_KINASE_ATP"/>
    <property type="match status" value="1"/>
</dbReference>
<dbReference type="GO" id="GO:0016020">
    <property type="term" value="C:membrane"/>
    <property type="evidence" value="ECO:0007669"/>
    <property type="project" value="UniProtKB-SubCell"/>
</dbReference>
<feature type="region of interest" description="Disordered" evidence="16">
    <location>
        <begin position="494"/>
        <end position="515"/>
    </location>
</feature>
<feature type="domain" description="Protein kinase" evidence="19">
    <location>
        <begin position="465"/>
        <end position="760"/>
    </location>
</feature>
<feature type="signal peptide" evidence="18">
    <location>
        <begin position="1"/>
        <end position="29"/>
    </location>
</feature>
<feature type="chain" id="PRO_5042286800" description="non-specific serine/threonine protein kinase" evidence="18">
    <location>
        <begin position="30"/>
        <end position="781"/>
    </location>
</feature>
<evidence type="ECO:0000313" key="20">
    <source>
        <dbReference type="EMBL" id="KAK4285575.1"/>
    </source>
</evidence>
<dbReference type="AlphaFoldDB" id="A0AAE1TJD9"/>
<keyword evidence="4" id="KW-0808">Transferase</keyword>
<evidence type="ECO:0000256" key="8">
    <source>
        <dbReference type="ARBA" id="ARBA00022777"/>
    </source>
</evidence>
<dbReference type="SMART" id="SM00220">
    <property type="entry name" value="S_TKc"/>
    <property type="match status" value="1"/>
</dbReference>
<dbReference type="FunFam" id="1.10.510.10:FF:000569">
    <property type="entry name" value="Serine/threonine-protein kinase-like protein CCR4"/>
    <property type="match status" value="1"/>
</dbReference>
<evidence type="ECO:0000256" key="1">
    <source>
        <dbReference type="ARBA" id="ARBA00004167"/>
    </source>
</evidence>
<comment type="catalytic activity">
    <reaction evidence="14">
        <text>L-seryl-[protein] + ATP = O-phospho-L-seryl-[protein] + ADP + H(+)</text>
        <dbReference type="Rhea" id="RHEA:17989"/>
        <dbReference type="Rhea" id="RHEA-COMP:9863"/>
        <dbReference type="Rhea" id="RHEA-COMP:11604"/>
        <dbReference type="ChEBI" id="CHEBI:15378"/>
        <dbReference type="ChEBI" id="CHEBI:29999"/>
        <dbReference type="ChEBI" id="CHEBI:30616"/>
        <dbReference type="ChEBI" id="CHEBI:83421"/>
        <dbReference type="ChEBI" id="CHEBI:456216"/>
        <dbReference type="EC" id="2.7.11.1"/>
    </reaction>
</comment>
<comment type="catalytic activity">
    <reaction evidence="13">
        <text>L-threonyl-[protein] + ATP = O-phospho-L-threonyl-[protein] + ADP + H(+)</text>
        <dbReference type="Rhea" id="RHEA:46608"/>
        <dbReference type="Rhea" id="RHEA-COMP:11060"/>
        <dbReference type="Rhea" id="RHEA-COMP:11605"/>
        <dbReference type="ChEBI" id="CHEBI:15378"/>
        <dbReference type="ChEBI" id="CHEBI:30013"/>
        <dbReference type="ChEBI" id="CHEBI:30616"/>
        <dbReference type="ChEBI" id="CHEBI:61977"/>
        <dbReference type="ChEBI" id="CHEBI:456216"/>
        <dbReference type="EC" id="2.7.11.1"/>
    </reaction>
</comment>
<comment type="subcellular location">
    <subcellularLocation>
        <location evidence="1">Membrane</location>
        <topology evidence="1">Single-pass membrane protein</topology>
    </subcellularLocation>
</comment>
<dbReference type="Proteomes" id="UP001293593">
    <property type="component" value="Unassembled WGS sequence"/>
</dbReference>
<feature type="binding site" evidence="15">
    <location>
        <position position="493"/>
    </location>
    <ligand>
        <name>ATP</name>
        <dbReference type="ChEBI" id="CHEBI:30616"/>
    </ligand>
</feature>
<dbReference type="InterPro" id="IPR011009">
    <property type="entry name" value="Kinase-like_dom_sf"/>
</dbReference>
<evidence type="ECO:0000256" key="2">
    <source>
        <dbReference type="ARBA" id="ARBA00012513"/>
    </source>
</evidence>
<reference evidence="20" key="1">
    <citation type="submission" date="2023-10" db="EMBL/GenBank/DDBJ databases">
        <title>Chromosome-level genome of the transformable northern wattle, Acacia crassicarpa.</title>
        <authorList>
            <person name="Massaro I."/>
            <person name="Sinha N.R."/>
            <person name="Poethig S."/>
            <person name="Leichty A.R."/>
        </authorList>
    </citation>
    <scope>NUCLEOTIDE SEQUENCE</scope>
    <source>
        <strain evidence="20">Acra3RX</strain>
        <tissue evidence="20">Leaf</tissue>
    </source>
</reference>
<keyword evidence="3" id="KW-0723">Serine/threonine-protein kinase</keyword>
<dbReference type="InterPro" id="IPR000719">
    <property type="entry name" value="Prot_kinase_dom"/>
</dbReference>
<comment type="caution">
    <text evidence="20">The sequence shown here is derived from an EMBL/GenBank/DDBJ whole genome shotgun (WGS) entry which is preliminary data.</text>
</comment>
<evidence type="ECO:0000259" key="19">
    <source>
        <dbReference type="PROSITE" id="PS50011"/>
    </source>
</evidence>
<name>A0AAE1TJD9_9FABA</name>
<keyword evidence="21" id="KW-1185">Reference proteome</keyword>
<protein>
    <recommendedName>
        <fullName evidence="2">non-specific serine/threonine protein kinase</fullName>
        <ecNumber evidence="2">2.7.11.1</ecNumber>
    </recommendedName>
</protein>
<dbReference type="SUPFAM" id="SSF50985">
    <property type="entry name" value="RCC1/BLIP-II"/>
    <property type="match status" value="1"/>
</dbReference>
<evidence type="ECO:0000256" key="10">
    <source>
        <dbReference type="ARBA" id="ARBA00022989"/>
    </source>
</evidence>
<feature type="transmembrane region" description="Helical" evidence="17">
    <location>
        <begin position="381"/>
        <end position="404"/>
    </location>
</feature>
<dbReference type="InterPro" id="IPR009091">
    <property type="entry name" value="RCC1/BLIP-II"/>
</dbReference>
<gene>
    <name evidence="20" type="ORF">QN277_002257</name>
</gene>
<evidence type="ECO:0000256" key="15">
    <source>
        <dbReference type="PROSITE-ProRule" id="PRU10141"/>
    </source>
</evidence>
<keyword evidence="5 17" id="KW-0812">Transmembrane</keyword>
<feature type="compositionally biased region" description="Polar residues" evidence="16">
    <location>
        <begin position="497"/>
        <end position="507"/>
    </location>
</feature>
<keyword evidence="11 17" id="KW-0472">Membrane</keyword>
<dbReference type="Gene3D" id="2.130.10.30">
    <property type="entry name" value="Regulator of chromosome condensation 1/beta-lactamase-inhibitor protein II"/>
    <property type="match status" value="2"/>
</dbReference>
<evidence type="ECO:0000256" key="3">
    <source>
        <dbReference type="ARBA" id="ARBA00022527"/>
    </source>
</evidence>
<dbReference type="CDD" id="cd14066">
    <property type="entry name" value="STKc_IRAK"/>
    <property type="match status" value="1"/>
</dbReference>
<evidence type="ECO:0000256" key="7">
    <source>
        <dbReference type="ARBA" id="ARBA00022741"/>
    </source>
</evidence>
<evidence type="ECO:0000256" key="6">
    <source>
        <dbReference type="ARBA" id="ARBA00022729"/>
    </source>
</evidence>
<evidence type="ECO:0000313" key="21">
    <source>
        <dbReference type="Proteomes" id="UP001293593"/>
    </source>
</evidence>
<dbReference type="SUPFAM" id="SSF56112">
    <property type="entry name" value="Protein kinase-like (PK-like)"/>
    <property type="match status" value="1"/>
</dbReference>
<dbReference type="PROSITE" id="PS00108">
    <property type="entry name" value="PROTEIN_KINASE_ST"/>
    <property type="match status" value="1"/>
</dbReference>
<accession>A0AAE1TJD9</accession>
<dbReference type="PANTHER" id="PTHR46146">
    <property type="entry name" value="SERINE/THREONINE-PROTEIN KINASE-LIKE PROTEIN CCR4"/>
    <property type="match status" value="1"/>
</dbReference>
<feature type="compositionally biased region" description="Pro residues" evidence="16">
    <location>
        <begin position="356"/>
        <end position="366"/>
    </location>
</feature>
<keyword evidence="8" id="KW-0418">Kinase</keyword>
<keyword evidence="7 15" id="KW-0547">Nucleotide-binding</keyword>
<evidence type="ECO:0000256" key="16">
    <source>
        <dbReference type="SAM" id="MobiDB-lite"/>
    </source>
</evidence>
<dbReference type="Gene3D" id="1.10.510.10">
    <property type="entry name" value="Transferase(Phosphotransferase) domain 1"/>
    <property type="match status" value="1"/>
</dbReference>
<dbReference type="Pfam" id="PF00069">
    <property type="entry name" value="Pkinase"/>
    <property type="match status" value="1"/>
</dbReference>
<sequence>MAFILNPSFCRRLLLISLYFLFSAINLLSSSVSISGTPNHTLICALQSNNRPQGQKAFLNCTSFPSGIQIQVNPNISFSEIAGGNGFICALRPPMGSPSSSSMFCWRFSTNATNVVPKRIYRGPMIQNLEAGNSQVCGLSNPNNELHCWQWPGFNSSQRSFSSISAGENFVCGLLLETSGNIDCLGNNTTVIRHEPTGKYSVIAAGTRHACAIFSINGSLYCWGDVPGAVTTPPPGTFVSLALGDNRSCALRAVNHTIVCWGDGFNVPESLRNQSFEAITAKGSVFCGVMSGDFSLHCWGNDNLGMNGAAHKVFDKVLPGPCRTQCLCGPLPGSAPFCERVQGSICRSCDSQPLPESQPPPPPSPISAPSQSRQNDWNSKMVAFLVVGCVGSLSLMLVLAFFLYKYCKGRGCKRVHDSGRLDEPEDQPANQRTLEKRLSHMISMGNGGHLEEFCWEILLEATNNFSEDKKIGTGSFGSVYRATLKDGREVAVKRAEISTTSPSNQIPGGSKRQEDKDNAFVNELESLSRLNHKNLVRLLGFFEDKNERILVYEFMINGSLTDHLHKFQTSTPNCPLMSWSGRIQIALDAARGIEYLHEYAIPPIIHRDIKSANILLDAKWVAKVSDFGLSLMGPEDEKSHLSLLAAGTVGYMDPEYYRLQVLTTKSDVYSFGVVLLELLCGYKAIHRNENGTPRNVVDFVVPYIVQDEIHRVLDRRLPPPTPYEIEAVAFVGYLAADCVCLEGRDRPTMTNVVDRLERALDACLAQPKPTLTSFNSESDSD</sequence>
<keyword evidence="12" id="KW-0325">Glycoprotein</keyword>
<evidence type="ECO:0000256" key="14">
    <source>
        <dbReference type="ARBA" id="ARBA00048679"/>
    </source>
</evidence>
<dbReference type="EMBL" id="JAWXYG010000001">
    <property type="protein sequence ID" value="KAK4285575.1"/>
    <property type="molecule type" value="Genomic_DNA"/>
</dbReference>
<proteinExistence type="predicted"/>
<dbReference type="PANTHER" id="PTHR46146:SF4">
    <property type="entry name" value="SERINE_THREONINE-PROTEIN KINASE-LIKE PROTEIN CCR4"/>
    <property type="match status" value="1"/>
</dbReference>
<dbReference type="GO" id="GO:0004674">
    <property type="term" value="F:protein serine/threonine kinase activity"/>
    <property type="evidence" value="ECO:0007669"/>
    <property type="project" value="UniProtKB-KW"/>
</dbReference>
<dbReference type="GO" id="GO:0005524">
    <property type="term" value="F:ATP binding"/>
    <property type="evidence" value="ECO:0007669"/>
    <property type="project" value="UniProtKB-UniRule"/>
</dbReference>
<keyword evidence="9 15" id="KW-0067">ATP-binding</keyword>
<evidence type="ECO:0000256" key="9">
    <source>
        <dbReference type="ARBA" id="ARBA00022840"/>
    </source>
</evidence>
<evidence type="ECO:0000256" key="5">
    <source>
        <dbReference type="ARBA" id="ARBA00022692"/>
    </source>
</evidence>
<dbReference type="GO" id="GO:0042803">
    <property type="term" value="F:protein homodimerization activity"/>
    <property type="evidence" value="ECO:0007669"/>
    <property type="project" value="UniProtKB-ARBA"/>
</dbReference>
<dbReference type="InterPro" id="IPR017441">
    <property type="entry name" value="Protein_kinase_ATP_BS"/>
</dbReference>
<evidence type="ECO:0000256" key="17">
    <source>
        <dbReference type="SAM" id="Phobius"/>
    </source>
</evidence>
<feature type="region of interest" description="Disordered" evidence="16">
    <location>
        <begin position="352"/>
        <end position="374"/>
    </location>
</feature>
<dbReference type="Gene3D" id="3.30.200.20">
    <property type="entry name" value="Phosphorylase Kinase, domain 1"/>
    <property type="match status" value="1"/>
</dbReference>
<dbReference type="InterPro" id="IPR008271">
    <property type="entry name" value="Ser/Thr_kinase_AS"/>
</dbReference>
<organism evidence="20 21">
    <name type="scientific">Acacia crassicarpa</name>
    <name type="common">northern wattle</name>
    <dbReference type="NCBI Taxonomy" id="499986"/>
    <lineage>
        <taxon>Eukaryota</taxon>
        <taxon>Viridiplantae</taxon>
        <taxon>Streptophyta</taxon>
        <taxon>Embryophyta</taxon>
        <taxon>Tracheophyta</taxon>
        <taxon>Spermatophyta</taxon>
        <taxon>Magnoliopsida</taxon>
        <taxon>eudicotyledons</taxon>
        <taxon>Gunneridae</taxon>
        <taxon>Pentapetalae</taxon>
        <taxon>rosids</taxon>
        <taxon>fabids</taxon>
        <taxon>Fabales</taxon>
        <taxon>Fabaceae</taxon>
        <taxon>Caesalpinioideae</taxon>
        <taxon>mimosoid clade</taxon>
        <taxon>Acacieae</taxon>
        <taxon>Acacia</taxon>
    </lineage>
</organism>